<accession>A0A0E9UER2</accession>
<proteinExistence type="predicted"/>
<evidence type="ECO:0000313" key="1">
    <source>
        <dbReference type="EMBL" id="JAH63433.1"/>
    </source>
</evidence>
<organism evidence="1">
    <name type="scientific">Anguilla anguilla</name>
    <name type="common">European freshwater eel</name>
    <name type="synonym">Muraena anguilla</name>
    <dbReference type="NCBI Taxonomy" id="7936"/>
    <lineage>
        <taxon>Eukaryota</taxon>
        <taxon>Metazoa</taxon>
        <taxon>Chordata</taxon>
        <taxon>Craniata</taxon>
        <taxon>Vertebrata</taxon>
        <taxon>Euteleostomi</taxon>
        <taxon>Actinopterygii</taxon>
        <taxon>Neopterygii</taxon>
        <taxon>Teleostei</taxon>
        <taxon>Anguilliformes</taxon>
        <taxon>Anguillidae</taxon>
        <taxon>Anguilla</taxon>
    </lineage>
</organism>
<name>A0A0E9UER2_ANGAN</name>
<dbReference type="AlphaFoldDB" id="A0A0E9UER2"/>
<dbReference type="EMBL" id="GBXM01045144">
    <property type="protein sequence ID" value="JAH63433.1"/>
    <property type="molecule type" value="Transcribed_RNA"/>
</dbReference>
<reference evidence="1" key="2">
    <citation type="journal article" date="2015" name="Fish Shellfish Immunol.">
        <title>Early steps in the European eel (Anguilla anguilla)-Vibrio vulnificus interaction in the gills: Role of the RtxA13 toxin.</title>
        <authorList>
            <person name="Callol A."/>
            <person name="Pajuelo D."/>
            <person name="Ebbesson L."/>
            <person name="Teles M."/>
            <person name="MacKenzie S."/>
            <person name="Amaro C."/>
        </authorList>
    </citation>
    <scope>NUCLEOTIDE SEQUENCE</scope>
</reference>
<sequence length="21" mass="2361">MRGCQRPTVPGSKRSVLIIVY</sequence>
<protein>
    <submittedName>
        <fullName evidence="1">Uncharacterized protein</fullName>
    </submittedName>
</protein>
<reference evidence="1" key="1">
    <citation type="submission" date="2014-11" db="EMBL/GenBank/DDBJ databases">
        <authorList>
            <person name="Amaro Gonzalez C."/>
        </authorList>
    </citation>
    <scope>NUCLEOTIDE SEQUENCE</scope>
</reference>